<evidence type="ECO:0000313" key="2">
    <source>
        <dbReference type="EMBL" id="KKL86867.1"/>
    </source>
</evidence>
<dbReference type="InterPro" id="IPR029058">
    <property type="entry name" value="AB_hydrolase_fold"/>
</dbReference>
<protein>
    <recommendedName>
        <fullName evidence="1">Dienelactone hydrolase domain-containing protein</fullName>
    </recommendedName>
</protein>
<accession>A0A0F9IHV1</accession>
<dbReference type="AlphaFoldDB" id="A0A0F9IHV1"/>
<dbReference type="InterPro" id="IPR002925">
    <property type="entry name" value="Dienelactn_hydro"/>
</dbReference>
<name>A0A0F9IHV1_9ZZZZ</name>
<dbReference type="PANTHER" id="PTHR46623:SF7">
    <property type="entry name" value="CARBOXYMETHYLENEBUTENOLIDASE"/>
    <property type="match status" value="1"/>
</dbReference>
<dbReference type="Pfam" id="PF01738">
    <property type="entry name" value="DLH"/>
    <property type="match status" value="1"/>
</dbReference>
<evidence type="ECO:0000259" key="1">
    <source>
        <dbReference type="Pfam" id="PF01738"/>
    </source>
</evidence>
<dbReference type="PANTHER" id="PTHR46623">
    <property type="entry name" value="CARBOXYMETHYLENEBUTENOLIDASE-RELATED"/>
    <property type="match status" value="1"/>
</dbReference>
<dbReference type="EMBL" id="LAZR01020991">
    <property type="protein sequence ID" value="KKL86867.1"/>
    <property type="molecule type" value="Genomic_DNA"/>
</dbReference>
<proteinExistence type="predicted"/>
<sequence>MNHDTTKLADALAGEGYVVLAADAFRGSVANKPEVAMKQVRSTPADQIAADLDVAFDYLSSHPKVDSSRIASLGFCFGGTKSMYMGTRNPDLAAVVIFYGSGPITDPAMLGTMQSAGPVLGIFGEEDGTIPVEQVRKFEDALKARNVRRTITVYPGVGHAFVKSSTYQNGEAAERAWQQMLSFLYTSLKP</sequence>
<gene>
    <name evidence="2" type="ORF">LCGC14_1940460</name>
</gene>
<organism evidence="2">
    <name type="scientific">marine sediment metagenome</name>
    <dbReference type="NCBI Taxonomy" id="412755"/>
    <lineage>
        <taxon>unclassified sequences</taxon>
        <taxon>metagenomes</taxon>
        <taxon>ecological metagenomes</taxon>
    </lineage>
</organism>
<dbReference type="InterPro" id="IPR051049">
    <property type="entry name" value="Dienelactone_hydrolase-like"/>
</dbReference>
<feature type="domain" description="Dienelactone hydrolase" evidence="1">
    <location>
        <begin position="5"/>
        <end position="186"/>
    </location>
</feature>
<dbReference type="GO" id="GO:0016787">
    <property type="term" value="F:hydrolase activity"/>
    <property type="evidence" value="ECO:0007669"/>
    <property type="project" value="InterPro"/>
</dbReference>
<reference evidence="2" key="1">
    <citation type="journal article" date="2015" name="Nature">
        <title>Complex archaea that bridge the gap between prokaryotes and eukaryotes.</title>
        <authorList>
            <person name="Spang A."/>
            <person name="Saw J.H."/>
            <person name="Jorgensen S.L."/>
            <person name="Zaremba-Niedzwiedzka K."/>
            <person name="Martijn J."/>
            <person name="Lind A.E."/>
            <person name="van Eijk R."/>
            <person name="Schleper C."/>
            <person name="Guy L."/>
            <person name="Ettema T.J."/>
        </authorList>
    </citation>
    <scope>NUCLEOTIDE SEQUENCE</scope>
</reference>
<dbReference type="SUPFAM" id="SSF53474">
    <property type="entry name" value="alpha/beta-Hydrolases"/>
    <property type="match status" value="1"/>
</dbReference>
<dbReference type="Gene3D" id="3.40.50.1820">
    <property type="entry name" value="alpha/beta hydrolase"/>
    <property type="match status" value="1"/>
</dbReference>
<comment type="caution">
    <text evidence="2">The sequence shown here is derived from an EMBL/GenBank/DDBJ whole genome shotgun (WGS) entry which is preliminary data.</text>
</comment>